<comment type="caution">
    <text evidence="1">The sequence shown here is derived from an EMBL/GenBank/DDBJ whole genome shotgun (WGS) entry which is preliminary data.</text>
</comment>
<reference evidence="1" key="1">
    <citation type="submission" date="2021-05" db="EMBL/GenBank/DDBJ databases">
        <authorList>
            <person name="Stam R."/>
        </authorList>
    </citation>
    <scope>NUCLEOTIDE SEQUENCE</scope>
    <source>
        <strain evidence="1">CS162</strain>
    </source>
</reference>
<gene>
    <name evidence="1" type="ORF">ALTATR162_LOCUS2187</name>
</gene>
<dbReference type="GeneID" id="67013604"/>
<dbReference type="AlphaFoldDB" id="A0A8J2HV41"/>
<dbReference type="EMBL" id="CAJRGZ010000015">
    <property type="protein sequence ID" value="CAG5148346.1"/>
    <property type="molecule type" value="Genomic_DNA"/>
</dbReference>
<dbReference type="RefSeq" id="XP_043165724.1">
    <property type="nucleotide sequence ID" value="XM_043309789.1"/>
</dbReference>
<organism evidence="1 2">
    <name type="scientific">Alternaria atra</name>
    <dbReference type="NCBI Taxonomy" id="119953"/>
    <lineage>
        <taxon>Eukaryota</taxon>
        <taxon>Fungi</taxon>
        <taxon>Dikarya</taxon>
        <taxon>Ascomycota</taxon>
        <taxon>Pezizomycotina</taxon>
        <taxon>Dothideomycetes</taxon>
        <taxon>Pleosporomycetidae</taxon>
        <taxon>Pleosporales</taxon>
        <taxon>Pleosporineae</taxon>
        <taxon>Pleosporaceae</taxon>
        <taxon>Alternaria</taxon>
        <taxon>Alternaria sect. Ulocladioides</taxon>
    </lineage>
</organism>
<proteinExistence type="predicted"/>
<name>A0A8J2HV41_9PLEO</name>
<keyword evidence="2" id="KW-1185">Reference proteome</keyword>
<sequence>MAELRLDPLLEHAYYTRPIAADLYLSWPDYMGSTSSGDLNYNGHCFCGYRQNNISCLRVGTACSSRCCIASMCGTFTRASKGPRKLGI</sequence>
<accession>A0A8J2HV41</accession>
<evidence type="ECO:0000313" key="2">
    <source>
        <dbReference type="Proteomes" id="UP000676310"/>
    </source>
</evidence>
<protein>
    <submittedName>
        <fullName evidence="1">Uncharacterized protein</fullName>
    </submittedName>
</protein>
<evidence type="ECO:0000313" key="1">
    <source>
        <dbReference type="EMBL" id="CAG5148346.1"/>
    </source>
</evidence>
<dbReference type="Proteomes" id="UP000676310">
    <property type="component" value="Unassembled WGS sequence"/>
</dbReference>